<dbReference type="Proteomes" id="UP000295818">
    <property type="component" value="Unassembled WGS sequence"/>
</dbReference>
<keyword evidence="2" id="KW-1185">Reference proteome</keyword>
<dbReference type="EMBL" id="SLWM01000001">
    <property type="protein sequence ID" value="TCO31559.1"/>
    <property type="molecule type" value="Genomic_DNA"/>
</dbReference>
<protein>
    <submittedName>
        <fullName evidence="1">Uncharacterized protein</fullName>
    </submittedName>
</protein>
<organism evidence="1 2">
    <name type="scientific">Kribbella orskensis</name>
    <dbReference type="NCBI Taxonomy" id="2512216"/>
    <lineage>
        <taxon>Bacteria</taxon>
        <taxon>Bacillati</taxon>
        <taxon>Actinomycetota</taxon>
        <taxon>Actinomycetes</taxon>
        <taxon>Propionibacteriales</taxon>
        <taxon>Kribbellaceae</taxon>
        <taxon>Kribbella</taxon>
    </lineage>
</organism>
<accession>A0ABY2BU20</accession>
<gene>
    <name evidence="1" type="ORF">EV644_101199</name>
</gene>
<comment type="caution">
    <text evidence="1">The sequence shown here is derived from an EMBL/GenBank/DDBJ whole genome shotgun (WGS) entry which is preliminary data.</text>
</comment>
<dbReference type="RefSeq" id="WP_132187413.1">
    <property type="nucleotide sequence ID" value="NZ_SLWM01000001.1"/>
</dbReference>
<reference evidence="1 2" key="1">
    <citation type="journal article" date="2015" name="Stand. Genomic Sci.">
        <title>Genomic Encyclopedia of Bacterial and Archaeal Type Strains, Phase III: the genomes of soil and plant-associated and newly described type strains.</title>
        <authorList>
            <person name="Whitman W.B."/>
            <person name="Woyke T."/>
            <person name="Klenk H.P."/>
            <person name="Zhou Y."/>
            <person name="Lilburn T.G."/>
            <person name="Beck B.J."/>
            <person name="De Vos P."/>
            <person name="Vandamme P."/>
            <person name="Eisen J.A."/>
            <person name="Garrity G."/>
            <person name="Hugenholtz P."/>
            <person name="Kyrpides N.C."/>
        </authorList>
    </citation>
    <scope>NUCLEOTIDE SEQUENCE [LARGE SCALE GENOMIC DNA]</scope>
    <source>
        <strain evidence="1 2">VKM Ac-2538</strain>
    </source>
</reference>
<sequence length="73" mass="8068">MTHYVIRVKGTLSRELTSAFPSLAVHPEPAQTVLHGYLHDQAALAGVFNHLDMLGVDILEVMHLPQPADREPD</sequence>
<name>A0ABY2BU20_9ACTN</name>
<evidence type="ECO:0000313" key="1">
    <source>
        <dbReference type="EMBL" id="TCO31559.1"/>
    </source>
</evidence>
<evidence type="ECO:0000313" key="2">
    <source>
        <dbReference type="Proteomes" id="UP000295818"/>
    </source>
</evidence>
<proteinExistence type="predicted"/>